<evidence type="ECO:0000256" key="10">
    <source>
        <dbReference type="SAM" id="Phobius"/>
    </source>
</evidence>
<keyword evidence="4 8" id="KW-0297">G-protein coupled receptor</keyword>
<dbReference type="PANTHER" id="PTHR24243">
    <property type="entry name" value="G-PROTEIN COUPLED RECEPTOR"/>
    <property type="match status" value="1"/>
</dbReference>
<dbReference type="CDD" id="cd00637">
    <property type="entry name" value="7tm_classA_rhodopsin-like"/>
    <property type="match status" value="1"/>
</dbReference>
<dbReference type="Gene3D" id="1.20.1070.10">
    <property type="entry name" value="Rhodopsin 7-helix transmembrane proteins"/>
    <property type="match status" value="1"/>
</dbReference>
<dbReference type="RefSeq" id="XP_006811955.1">
    <property type="nucleotide sequence ID" value="XM_006811892.1"/>
</dbReference>
<evidence type="ECO:0000259" key="11">
    <source>
        <dbReference type="PROSITE" id="PS50262"/>
    </source>
</evidence>
<organism evidence="12 13">
    <name type="scientific">Saccoglossus kowalevskii</name>
    <name type="common">Acorn worm</name>
    <dbReference type="NCBI Taxonomy" id="10224"/>
    <lineage>
        <taxon>Eukaryota</taxon>
        <taxon>Metazoa</taxon>
        <taxon>Hemichordata</taxon>
        <taxon>Enteropneusta</taxon>
        <taxon>Harrimaniidae</taxon>
        <taxon>Saccoglossus</taxon>
    </lineage>
</organism>
<evidence type="ECO:0000256" key="9">
    <source>
        <dbReference type="SAM" id="MobiDB-lite"/>
    </source>
</evidence>
<feature type="domain" description="G-protein coupled receptors family 1 profile" evidence="11">
    <location>
        <begin position="74"/>
        <end position="322"/>
    </location>
</feature>
<evidence type="ECO:0000256" key="4">
    <source>
        <dbReference type="ARBA" id="ARBA00023040"/>
    </source>
</evidence>
<dbReference type="PROSITE" id="PS00237">
    <property type="entry name" value="G_PROTEIN_RECEP_F1_1"/>
    <property type="match status" value="1"/>
</dbReference>
<evidence type="ECO:0000313" key="13">
    <source>
        <dbReference type="RefSeq" id="XP_006811955.1"/>
    </source>
</evidence>
<gene>
    <name evidence="13" type="primary">LOC102802323</name>
</gene>
<evidence type="ECO:0000313" key="12">
    <source>
        <dbReference type="Proteomes" id="UP000694865"/>
    </source>
</evidence>
<evidence type="ECO:0000256" key="3">
    <source>
        <dbReference type="ARBA" id="ARBA00022989"/>
    </source>
</evidence>
<sequence>MEYSDSTTAVLTTEYFAMIFIANVTHSDIVISPVTSPNTTQTQRYADVATMVCAVSEDIYYRTGSAIALFGVILNGLFIYVISRAQSMRITVNVYIVNLAFCDFLLLITVLIYYVLILLGANDDLNNRGFVCYMSVFHNCLLFTSLFTVVVISIERYIGICHPLRFRNVLSKSRVISLVLTTWIIGLVLSIPRTFECITTGHALVQVRNVVYLLYIIFFPVALATVSIMYILTARSFSKFVGQLEESQGIDRRDDERQLCITCAAIATLFFLCLAPSVYKFTHHLIYNITGDIKGDIHTVMCIYDLARWMLLINSVVNPVVYNLINSTGRQAFVQAVRCSSTSPTSSSDGVNNRSPNRTFV</sequence>
<evidence type="ECO:0000256" key="1">
    <source>
        <dbReference type="ARBA" id="ARBA00004141"/>
    </source>
</evidence>
<evidence type="ECO:0000256" key="2">
    <source>
        <dbReference type="ARBA" id="ARBA00022692"/>
    </source>
</evidence>
<feature type="transmembrane region" description="Helical" evidence="10">
    <location>
        <begin position="59"/>
        <end position="82"/>
    </location>
</feature>
<reference evidence="13" key="1">
    <citation type="submission" date="2025-08" db="UniProtKB">
        <authorList>
            <consortium name="RefSeq"/>
        </authorList>
    </citation>
    <scope>IDENTIFICATION</scope>
    <source>
        <tissue evidence="13">Testes</tissue>
    </source>
</reference>
<dbReference type="InterPro" id="IPR000276">
    <property type="entry name" value="GPCR_Rhodpsn"/>
</dbReference>
<feature type="compositionally biased region" description="Polar residues" evidence="9">
    <location>
        <begin position="349"/>
        <end position="361"/>
    </location>
</feature>
<keyword evidence="7 8" id="KW-0807">Transducer</keyword>
<evidence type="ECO:0000256" key="7">
    <source>
        <dbReference type="ARBA" id="ARBA00023224"/>
    </source>
</evidence>
<feature type="transmembrane region" description="Helical" evidence="10">
    <location>
        <begin position="212"/>
        <end position="232"/>
    </location>
</feature>
<dbReference type="PROSITE" id="PS50262">
    <property type="entry name" value="G_PROTEIN_RECEP_F1_2"/>
    <property type="match status" value="1"/>
</dbReference>
<protein>
    <submittedName>
        <fullName evidence="13">Tachykinin-like peptides receptor 86C-like</fullName>
    </submittedName>
</protein>
<feature type="region of interest" description="Disordered" evidence="9">
    <location>
        <begin position="341"/>
        <end position="361"/>
    </location>
</feature>
<dbReference type="Proteomes" id="UP000694865">
    <property type="component" value="Unplaced"/>
</dbReference>
<name>A0ABM0LW14_SACKO</name>
<keyword evidence="5 10" id="KW-0472">Membrane</keyword>
<dbReference type="PRINTS" id="PR00237">
    <property type="entry name" value="GPCRRHODOPSN"/>
</dbReference>
<accession>A0ABM0LW14</accession>
<evidence type="ECO:0000256" key="8">
    <source>
        <dbReference type="RuleBase" id="RU000688"/>
    </source>
</evidence>
<dbReference type="GeneID" id="102802323"/>
<comment type="similarity">
    <text evidence="8">Belongs to the G-protein coupled receptor 1 family.</text>
</comment>
<keyword evidence="12" id="KW-1185">Reference proteome</keyword>
<feature type="transmembrane region" description="Helical" evidence="10">
    <location>
        <begin position="175"/>
        <end position="192"/>
    </location>
</feature>
<keyword evidence="3 10" id="KW-1133">Transmembrane helix</keyword>
<feature type="transmembrane region" description="Helical" evidence="10">
    <location>
        <begin position="136"/>
        <end position="154"/>
    </location>
</feature>
<evidence type="ECO:0000256" key="6">
    <source>
        <dbReference type="ARBA" id="ARBA00023170"/>
    </source>
</evidence>
<proteinExistence type="inferred from homology"/>
<comment type="subcellular location">
    <subcellularLocation>
        <location evidence="1">Membrane</location>
        <topology evidence="1">Multi-pass membrane protein</topology>
    </subcellularLocation>
</comment>
<feature type="transmembrane region" description="Helical" evidence="10">
    <location>
        <begin position="94"/>
        <end position="116"/>
    </location>
</feature>
<dbReference type="InterPro" id="IPR017452">
    <property type="entry name" value="GPCR_Rhodpsn_7TM"/>
</dbReference>
<dbReference type="PANTHER" id="PTHR24243:SF208">
    <property type="entry name" value="PYROKININ-1 RECEPTOR"/>
    <property type="match status" value="1"/>
</dbReference>
<evidence type="ECO:0000256" key="5">
    <source>
        <dbReference type="ARBA" id="ARBA00023136"/>
    </source>
</evidence>
<keyword evidence="6 8" id="KW-0675">Receptor</keyword>
<dbReference type="SUPFAM" id="SSF81321">
    <property type="entry name" value="Family A G protein-coupled receptor-like"/>
    <property type="match status" value="1"/>
</dbReference>
<keyword evidence="2 8" id="KW-0812">Transmembrane</keyword>
<dbReference type="Pfam" id="PF00001">
    <property type="entry name" value="7tm_1"/>
    <property type="match status" value="1"/>
</dbReference>
<feature type="transmembrane region" description="Helical" evidence="10">
    <location>
        <begin position="259"/>
        <end position="279"/>
    </location>
</feature>